<dbReference type="KEGG" id="xyl:ET495_00730"/>
<dbReference type="EMBL" id="CP035495">
    <property type="protein sequence ID" value="QAY62055.1"/>
    <property type="molecule type" value="Genomic_DNA"/>
</dbReference>
<keyword evidence="3" id="KW-1185">Reference proteome</keyword>
<dbReference type="RefSeq" id="WP_129201818.1">
    <property type="nucleotide sequence ID" value="NZ_CP035495.1"/>
</dbReference>
<dbReference type="AlphaFoldDB" id="A0A4P6EIC9"/>
<evidence type="ECO:0000259" key="1">
    <source>
        <dbReference type="SMART" id="SM00871"/>
    </source>
</evidence>
<evidence type="ECO:0000313" key="3">
    <source>
        <dbReference type="Proteomes" id="UP000291758"/>
    </source>
</evidence>
<dbReference type="InterPro" id="IPR010499">
    <property type="entry name" value="AraC_E-bd"/>
</dbReference>
<dbReference type="Pfam" id="PF06445">
    <property type="entry name" value="GyrI-like"/>
    <property type="match status" value="1"/>
</dbReference>
<gene>
    <name evidence="2" type="ORF">ET495_00730</name>
</gene>
<dbReference type="OrthoDB" id="7849865at2"/>
<dbReference type="Proteomes" id="UP000291758">
    <property type="component" value="Chromosome"/>
</dbReference>
<dbReference type="SUPFAM" id="SSF55136">
    <property type="entry name" value="Probable bacterial effector-binding domain"/>
    <property type="match status" value="1"/>
</dbReference>
<accession>A0A4P6EIC9</accession>
<dbReference type="InterPro" id="IPR011256">
    <property type="entry name" value="Reg_factor_effector_dom_sf"/>
</dbReference>
<evidence type="ECO:0000313" key="2">
    <source>
        <dbReference type="EMBL" id="QAY62055.1"/>
    </source>
</evidence>
<proteinExistence type="predicted"/>
<dbReference type="Gene3D" id="3.20.80.10">
    <property type="entry name" value="Regulatory factor, effector binding domain"/>
    <property type="match status" value="1"/>
</dbReference>
<name>A0A4P6EIC9_9MICO</name>
<dbReference type="SMART" id="SM00871">
    <property type="entry name" value="AraC_E_bind"/>
    <property type="match status" value="1"/>
</dbReference>
<protein>
    <submittedName>
        <fullName evidence="2">AraC family transcriptional regulator</fullName>
    </submittedName>
</protein>
<reference evidence="2 3" key="1">
    <citation type="submission" date="2019-01" db="EMBL/GenBank/DDBJ databases">
        <title>Genome sequencing of strain 2JSPR-7.</title>
        <authorList>
            <person name="Heo J."/>
            <person name="Kim S.-J."/>
            <person name="Kim J.-S."/>
            <person name="Hong S.-B."/>
            <person name="Kwon S.-W."/>
        </authorList>
    </citation>
    <scope>NUCLEOTIDE SEQUENCE [LARGE SCALE GENOMIC DNA]</scope>
    <source>
        <strain evidence="2 3">2JSPR-7</strain>
    </source>
</reference>
<organism evidence="2 3">
    <name type="scientific">Xylanimonas allomyrinae</name>
    <dbReference type="NCBI Taxonomy" id="2509459"/>
    <lineage>
        <taxon>Bacteria</taxon>
        <taxon>Bacillati</taxon>
        <taxon>Actinomycetota</taxon>
        <taxon>Actinomycetes</taxon>
        <taxon>Micrococcales</taxon>
        <taxon>Promicromonosporaceae</taxon>
        <taxon>Xylanimonas</taxon>
    </lineage>
</organism>
<sequence>MSSTIDAQVRAVPAVHVASLTRTAPGYTGEEIGPVVEPMFTEAARLLEVAGVAVAGPPLAQYDPTEPGEAPARGVLVTVAFPVADTTTAVPGLDVQTLPAIDRAAVTVYRGGMDGVGEAWMAFMAWLEAEGHTPTPTAREVYVLPPQTPEDAWTTELVQPLA</sequence>
<feature type="domain" description="AraC effector-binding" evidence="1">
    <location>
        <begin position="5"/>
        <end position="162"/>
    </location>
</feature>
<dbReference type="InterPro" id="IPR029442">
    <property type="entry name" value="GyrI-like"/>
</dbReference>